<name>A0A202BFI9_CHRVL</name>
<dbReference type="AlphaFoldDB" id="A0A202BFI9"/>
<proteinExistence type="predicted"/>
<organism evidence="1 2">
    <name type="scientific">Chromobacterium violaceum</name>
    <dbReference type="NCBI Taxonomy" id="536"/>
    <lineage>
        <taxon>Bacteria</taxon>
        <taxon>Pseudomonadati</taxon>
        <taxon>Pseudomonadota</taxon>
        <taxon>Betaproteobacteria</taxon>
        <taxon>Neisseriales</taxon>
        <taxon>Chromobacteriaceae</taxon>
        <taxon>Chromobacterium</taxon>
    </lineage>
</organism>
<evidence type="ECO:0000313" key="1">
    <source>
        <dbReference type="EMBL" id="OVE50296.1"/>
    </source>
</evidence>
<keyword evidence="2" id="KW-1185">Reference proteome</keyword>
<sequence length="119" mass="13871">MSHLLWWGVEFPVEAWRCQLNEWRCWQCFWRSSLFHGLRVWHSAAPWQDRLRRVARRGCADGIALCHDGGGDRFQLWRLACGHLGQPEGVGEAWAHCLARSERAWQSGLVSLGRDWSRS</sequence>
<protein>
    <submittedName>
        <fullName evidence="1">Uncharacterized protein</fullName>
    </submittedName>
</protein>
<accession>A0A202BFI9</accession>
<evidence type="ECO:0000313" key="2">
    <source>
        <dbReference type="Proteomes" id="UP000196342"/>
    </source>
</evidence>
<gene>
    <name evidence="1" type="ORF">CBW21_03360</name>
</gene>
<dbReference type="EMBL" id="NHOO01000002">
    <property type="protein sequence ID" value="OVE50296.1"/>
    <property type="molecule type" value="Genomic_DNA"/>
</dbReference>
<dbReference type="Proteomes" id="UP000196342">
    <property type="component" value="Unassembled WGS sequence"/>
</dbReference>
<dbReference type="RefSeq" id="WP_043596838.1">
    <property type="nucleotide sequence ID" value="NZ_CP024028.1"/>
</dbReference>
<dbReference type="GeneID" id="66366422"/>
<comment type="caution">
    <text evidence="1">The sequence shown here is derived from an EMBL/GenBank/DDBJ whole genome shotgun (WGS) entry which is preliminary data.</text>
</comment>
<reference evidence="1 2" key="1">
    <citation type="submission" date="2017-05" db="EMBL/GenBank/DDBJ databases">
        <title>Chromobacterium violaceum GHPS1 isolated from Hydrocarbon polluted soil in French Guiana display an awesome secondary metabolite arsenal and a battery of drug and heavy-metal-resistance and detoxification of xenobiotics proteins.</title>
        <authorList>
            <person name="Belbahri L."/>
        </authorList>
    </citation>
    <scope>NUCLEOTIDE SEQUENCE [LARGE SCALE GENOMIC DNA]</scope>
    <source>
        <strain evidence="1 2">GHPS1</strain>
    </source>
</reference>